<dbReference type="AlphaFoldDB" id="A0A940YHR5"/>
<protein>
    <submittedName>
        <fullName evidence="2">DUF3275 family protein</fullName>
    </submittedName>
</protein>
<organism evidence="2 3">
    <name type="scientific">Ideonella aquatica</name>
    <dbReference type="NCBI Taxonomy" id="2824119"/>
    <lineage>
        <taxon>Bacteria</taxon>
        <taxon>Pseudomonadati</taxon>
        <taxon>Pseudomonadota</taxon>
        <taxon>Betaproteobacteria</taxon>
        <taxon>Burkholderiales</taxon>
        <taxon>Sphaerotilaceae</taxon>
        <taxon>Ideonella</taxon>
    </lineage>
</organism>
<dbReference type="Proteomes" id="UP000678374">
    <property type="component" value="Unassembled WGS sequence"/>
</dbReference>
<sequence length="197" mass="22071">MPISVRGTLVVTRKRGRKGEFNIGDLCTEIGEFEVKDALIEEFEPGKYTGEFVIKWIEPDSFSWRGKVFVKVRANVEAIYIDEADETPDAAHTALPPEPDPADPTPPRDERAATVEAVDQGSPSAARRPRVAPADEPAPDDQALFGAELYPLLEQRQAMKLDPTIDRMQFRQQRDRLKALGYTFDVKSQTWSSDVPV</sequence>
<evidence type="ECO:0000313" key="2">
    <source>
        <dbReference type="EMBL" id="MBQ0960468.1"/>
    </source>
</evidence>
<reference evidence="2" key="1">
    <citation type="submission" date="2021-04" db="EMBL/GenBank/DDBJ databases">
        <title>The genome sequence of Ideonella sp. 4Y11.</title>
        <authorList>
            <person name="Liu Y."/>
        </authorList>
    </citation>
    <scope>NUCLEOTIDE SEQUENCE</scope>
    <source>
        <strain evidence="2">4Y11</strain>
    </source>
</reference>
<evidence type="ECO:0000256" key="1">
    <source>
        <dbReference type="SAM" id="MobiDB-lite"/>
    </source>
</evidence>
<gene>
    <name evidence="2" type="ORF">KAK06_16060</name>
</gene>
<dbReference type="EMBL" id="JAGQDE010000014">
    <property type="protein sequence ID" value="MBQ0960468.1"/>
    <property type="molecule type" value="Genomic_DNA"/>
</dbReference>
<feature type="compositionally biased region" description="Low complexity" evidence="1">
    <location>
        <begin position="123"/>
        <end position="135"/>
    </location>
</feature>
<dbReference type="Pfam" id="PF11679">
    <property type="entry name" value="DUF3275"/>
    <property type="match status" value="1"/>
</dbReference>
<evidence type="ECO:0000313" key="3">
    <source>
        <dbReference type="Proteomes" id="UP000678374"/>
    </source>
</evidence>
<accession>A0A940YHR5</accession>
<dbReference type="RefSeq" id="WP_210803136.1">
    <property type="nucleotide sequence ID" value="NZ_JAGQDE010000014.1"/>
</dbReference>
<comment type="caution">
    <text evidence="2">The sequence shown here is derived from an EMBL/GenBank/DDBJ whole genome shotgun (WGS) entry which is preliminary data.</text>
</comment>
<keyword evidence="3" id="KW-1185">Reference proteome</keyword>
<feature type="region of interest" description="Disordered" evidence="1">
    <location>
        <begin position="85"/>
        <end position="140"/>
    </location>
</feature>
<name>A0A940YHR5_9BURK</name>
<dbReference type="InterPro" id="IPR021693">
    <property type="entry name" value="DUF3275"/>
</dbReference>
<proteinExistence type="predicted"/>
<feature type="compositionally biased region" description="Pro residues" evidence="1">
    <location>
        <begin position="96"/>
        <end position="105"/>
    </location>
</feature>